<evidence type="ECO:0000313" key="1">
    <source>
        <dbReference type="EMBL" id="SVE11249.1"/>
    </source>
</evidence>
<reference evidence="1" key="1">
    <citation type="submission" date="2018-05" db="EMBL/GenBank/DDBJ databases">
        <authorList>
            <person name="Lanie J.A."/>
            <person name="Ng W.-L."/>
            <person name="Kazmierczak K.M."/>
            <person name="Andrzejewski T.M."/>
            <person name="Davidsen T.M."/>
            <person name="Wayne K.J."/>
            <person name="Tettelin H."/>
            <person name="Glass J.I."/>
            <person name="Rusch D."/>
            <person name="Podicherti R."/>
            <person name="Tsui H.-C.T."/>
            <person name="Winkler M.E."/>
        </authorList>
    </citation>
    <scope>NUCLEOTIDE SEQUENCE</scope>
</reference>
<dbReference type="AlphaFoldDB" id="A0A383AUP8"/>
<protein>
    <submittedName>
        <fullName evidence="1">Uncharacterized protein</fullName>
    </submittedName>
</protein>
<dbReference type="EMBL" id="UINC01194922">
    <property type="protein sequence ID" value="SVE11249.1"/>
    <property type="molecule type" value="Genomic_DNA"/>
</dbReference>
<gene>
    <name evidence="1" type="ORF">METZ01_LOCUS464103</name>
</gene>
<sequence length="36" mass="3984">LIEVAAFQNKLKRSGHNSAEELNNRLIESMSGKGIE</sequence>
<proteinExistence type="predicted"/>
<organism evidence="1">
    <name type="scientific">marine metagenome</name>
    <dbReference type="NCBI Taxonomy" id="408172"/>
    <lineage>
        <taxon>unclassified sequences</taxon>
        <taxon>metagenomes</taxon>
        <taxon>ecological metagenomes</taxon>
    </lineage>
</organism>
<feature type="non-terminal residue" evidence="1">
    <location>
        <position position="1"/>
    </location>
</feature>
<name>A0A383AUP8_9ZZZZ</name>
<accession>A0A383AUP8</accession>